<dbReference type="RefSeq" id="WP_158765035.1">
    <property type="nucleotide sequence ID" value="NZ_CP047045.1"/>
</dbReference>
<dbReference type="EMBL" id="CP047045">
    <property type="protein sequence ID" value="QGZ94068.1"/>
    <property type="molecule type" value="Genomic_DNA"/>
</dbReference>
<evidence type="ECO:0008006" key="3">
    <source>
        <dbReference type="Google" id="ProtNLM"/>
    </source>
</evidence>
<protein>
    <recommendedName>
        <fullName evidence="3">Hsp70 family protein</fullName>
    </recommendedName>
</protein>
<sequence>MSDWTICVDFGTAFSKAAAAPAGAWSRFDPALVRPLMLSGHDPHANAFLLDSAVFVDDDRLLFGRAAIARAAELNDKKRVVLRSFKTLLSVSDLDRALNTNAATSIDPHRVFQMRDLIVLYLAYLLAAVDRAVRADPVLDGATVRWRYAAPAWRAGDSAGSHESILRLFGEAEAFRLAAGRRLMQSNGVALSFVTDALPKATASAQPFDMDLIFEATAAASYLSVGLHDSAAHLIVVDMGAGTTDIAALARQGARVTELDTARVTLKQAGDFMDTIIANRALALAPWARGPAMQTQLWALLMRQMRDIKESLFADGRAVLRYDSRALTIIMNDIERDTDFRDFLRALSKAYDESLDIVRDDAVARKRSEIDAVAVGGGAVAPFIQALIRHKPKRGRVRVTARNATPKWAHDEAFQGNLAPVFPQLAIAIGGALAPDGMAATAMGASRPANDRSDTRAERD</sequence>
<dbReference type="InterPro" id="IPR043129">
    <property type="entry name" value="ATPase_NBD"/>
</dbReference>
<evidence type="ECO:0000313" key="2">
    <source>
        <dbReference type="Proteomes" id="UP000431269"/>
    </source>
</evidence>
<name>A0A6I6MLD8_9CAUL</name>
<dbReference type="KEGG" id="tsv:DSM104635_00884"/>
<keyword evidence="2" id="KW-1185">Reference proteome</keyword>
<accession>A0A6I6MLD8</accession>
<evidence type="ECO:0000313" key="1">
    <source>
        <dbReference type="EMBL" id="QGZ94068.1"/>
    </source>
</evidence>
<dbReference type="Proteomes" id="UP000431269">
    <property type="component" value="Chromosome"/>
</dbReference>
<gene>
    <name evidence="1" type="ORF">DSM104635_00884</name>
</gene>
<dbReference type="AlphaFoldDB" id="A0A6I6MLD8"/>
<organism evidence="1 2">
    <name type="scientific">Terricaulis silvestris</name>
    <dbReference type="NCBI Taxonomy" id="2686094"/>
    <lineage>
        <taxon>Bacteria</taxon>
        <taxon>Pseudomonadati</taxon>
        <taxon>Pseudomonadota</taxon>
        <taxon>Alphaproteobacteria</taxon>
        <taxon>Caulobacterales</taxon>
        <taxon>Caulobacteraceae</taxon>
        <taxon>Terricaulis</taxon>
    </lineage>
</organism>
<proteinExistence type="predicted"/>
<dbReference type="Gene3D" id="3.30.420.40">
    <property type="match status" value="2"/>
</dbReference>
<reference evidence="2" key="1">
    <citation type="submission" date="2019-12" db="EMBL/GenBank/DDBJ databases">
        <title>Complete genome of Terracaulis silvestris 0127_4.</title>
        <authorList>
            <person name="Vieira S."/>
            <person name="Riedel T."/>
            <person name="Sproer C."/>
            <person name="Pascual J."/>
            <person name="Boedeker C."/>
            <person name="Overmann J."/>
        </authorList>
    </citation>
    <scope>NUCLEOTIDE SEQUENCE [LARGE SCALE GENOMIC DNA]</scope>
    <source>
        <strain evidence="2">0127_4</strain>
    </source>
</reference>
<dbReference type="Gene3D" id="3.90.640.10">
    <property type="entry name" value="Actin, Chain A, domain 4"/>
    <property type="match status" value="1"/>
</dbReference>
<dbReference type="SUPFAM" id="SSF53067">
    <property type="entry name" value="Actin-like ATPase domain"/>
    <property type="match status" value="2"/>
</dbReference>